<dbReference type="PROSITE" id="PS50082">
    <property type="entry name" value="WD_REPEATS_2"/>
    <property type="match status" value="1"/>
</dbReference>
<dbReference type="SUPFAM" id="SSF50978">
    <property type="entry name" value="WD40 repeat-like"/>
    <property type="match status" value="1"/>
</dbReference>
<dbReference type="InterPro" id="IPR001680">
    <property type="entry name" value="WD40_rpt"/>
</dbReference>
<dbReference type="KEGG" id="goe:100898477"/>
<dbReference type="Proteomes" id="UP000694867">
    <property type="component" value="Unplaced"/>
</dbReference>
<protein>
    <submittedName>
        <fullName evidence="6">THO complex subunit 6 homolog</fullName>
    </submittedName>
</protein>
<dbReference type="GO" id="GO:0000346">
    <property type="term" value="C:transcription export complex"/>
    <property type="evidence" value="ECO:0007669"/>
    <property type="project" value="TreeGrafter"/>
</dbReference>
<accession>A0AAJ6VZX6</accession>
<dbReference type="InterPro" id="IPR042626">
    <property type="entry name" value="THOC6"/>
</dbReference>
<dbReference type="Pfam" id="PF00400">
    <property type="entry name" value="WD40"/>
    <property type="match status" value="1"/>
</dbReference>
<organism evidence="5 6">
    <name type="scientific">Galendromus occidentalis</name>
    <name type="common">western predatory mite</name>
    <dbReference type="NCBI Taxonomy" id="34638"/>
    <lineage>
        <taxon>Eukaryota</taxon>
        <taxon>Metazoa</taxon>
        <taxon>Ecdysozoa</taxon>
        <taxon>Arthropoda</taxon>
        <taxon>Chelicerata</taxon>
        <taxon>Arachnida</taxon>
        <taxon>Acari</taxon>
        <taxon>Parasitiformes</taxon>
        <taxon>Mesostigmata</taxon>
        <taxon>Gamasina</taxon>
        <taxon>Phytoseioidea</taxon>
        <taxon>Phytoseiidae</taxon>
        <taxon>Typhlodrominae</taxon>
        <taxon>Galendromus</taxon>
    </lineage>
</organism>
<dbReference type="InterPro" id="IPR036322">
    <property type="entry name" value="WD40_repeat_dom_sf"/>
</dbReference>
<dbReference type="CTD" id="79228"/>
<dbReference type="GeneID" id="100898477"/>
<proteinExistence type="inferred from homology"/>
<dbReference type="InterPro" id="IPR019775">
    <property type="entry name" value="WD40_repeat_CS"/>
</dbReference>
<evidence type="ECO:0000256" key="2">
    <source>
        <dbReference type="ARBA" id="ARBA00022574"/>
    </source>
</evidence>
<evidence type="ECO:0000256" key="4">
    <source>
        <dbReference type="PROSITE-ProRule" id="PRU00221"/>
    </source>
</evidence>
<dbReference type="PANTHER" id="PTHR44411:SF1">
    <property type="entry name" value="THO COMPLEX SUBUNIT 6 HOMOLOG"/>
    <property type="match status" value="1"/>
</dbReference>
<evidence type="ECO:0000313" key="5">
    <source>
        <dbReference type="Proteomes" id="UP000694867"/>
    </source>
</evidence>
<name>A0AAJ6VZX6_9ACAR</name>
<dbReference type="GO" id="GO:0006406">
    <property type="term" value="P:mRNA export from nucleus"/>
    <property type="evidence" value="ECO:0007669"/>
    <property type="project" value="TreeGrafter"/>
</dbReference>
<evidence type="ECO:0000256" key="1">
    <source>
        <dbReference type="ARBA" id="ARBA00009728"/>
    </source>
</evidence>
<gene>
    <name evidence="6" type="primary">LOC100898477</name>
</gene>
<sequence>MQTSLIDYYMKVLCQCYSEDGRLLVCGNNYGELLLFDIDKVLKDEDLQEEALKSSTRQQVSTGAIYCLTSVGDFLLAGGVGEVLAFHWSAIREGKLEVDWAVRLPIHGGLNKPEVNAIALSDSERKMHLAAGDNKIYVYELETRHFLGALEEHQDYVHDLAINRHGTELYSAGEDGAVKLWDLRSKKTVCSVDIKKHDRLRSASGATWVGAVSLDESEEWLVVAGGHRPTVLHTKSMTPAIVFAEVEQDCFVAKFCNDMITLAGEGGKVYHFTMAGELRAAVPSSSTAIYAVALHPAKKCCTTSGASNRLDLSRNLLYNDLVLTV</sequence>
<dbReference type="Gene3D" id="2.130.10.10">
    <property type="entry name" value="YVTN repeat-like/Quinoprotein amine dehydrogenase"/>
    <property type="match status" value="1"/>
</dbReference>
<keyword evidence="3" id="KW-0677">Repeat</keyword>
<dbReference type="AlphaFoldDB" id="A0AAJ6VZX6"/>
<reference evidence="6" key="1">
    <citation type="submission" date="2025-08" db="UniProtKB">
        <authorList>
            <consortium name="RefSeq"/>
        </authorList>
    </citation>
    <scope>IDENTIFICATION</scope>
</reference>
<keyword evidence="2 4" id="KW-0853">WD repeat</keyword>
<dbReference type="PROSITE" id="PS50294">
    <property type="entry name" value="WD_REPEATS_REGION"/>
    <property type="match status" value="1"/>
</dbReference>
<dbReference type="InterPro" id="IPR015943">
    <property type="entry name" value="WD40/YVTN_repeat-like_dom_sf"/>
</dbReference>
<evidence type="ECO:0000256" key="3">
    <source>
        <dbReference type="ARBA" id="ARBA00022737"/>
    </source>
</evidence>
<feature type="repeat" description="WD" evidence="4">
    <location>
        <begin position="150"/>
        <end position="191"/>
    </location>
</feature>
<dbReference type="GO" id="GO:0000347">
    <property type="term" value="C:THO complex"/>
    <property type="evidence" value="ECO:0007669"/>
    <property type="project" value="TreeGrafter"/>
</dbReference>
<comment type="similarity">
    <text evidence="1">Belongs to the WD repeat THOC6 family.</text>
</comment>
<dbReference type="PROSITE" id="PS00678">
    <property type="entry name" value="WD_REPEATS_1"/>
    <property type="match status" value="1"/>
</dbReference>
<keyword evidence="5" id="KW-1185">Reference proteome</keyword>
<dbReference type="PANTHER" id="PTHR44411">
    <property type="entry name" value="THO COMPLEX SUBUNIT 6 HOMOLOG"/>
    <property type="match status" value="1"/>
</dbReference>
<dbReference type="SMART" id="SM00320">
    <property type="entry name" value="WD40"/>
    <property type="match status" value="2"/>
</dbReference>
<dbReference type="RefSeq" id="XP_003746340.2">
    <property type="nucleotide sequence ID" value="XM_003746292.2"/>
</dbReference>
<evidence type="ECO:0000313" key="6">
    <source>
        <dbReference type="RefSeq" id="XP_003746340.2"/>
    </source>
</evidence>